<keyword evidence="2" id="KW-0732">Signal</keyword>
<feature type="region of interest" description="Disordered" evidence="1">
    <location>
        <begin position="42"/>
        <end position="86"/>
    </location>
</feature>
<organism evidence="3">
    <name type="scientific">Amphimedon queenslandica</name>
    <name type="common">Sponge</name>
    <dbReference type="NCBI Taxonomy" id="400682"/>
    <lineage>
        <taxon>Eukaryota</taxon>
        <taxon>Metazoa</taxon>
        <taxon>Porifera</taxon>
        <taxon>Demospongiae</taxon>
        <taxon>Heteroscleromorpha</taxon>
        <taxon>Haplosclerida</taxon>
        <taxon>Niphatidae</taxon>
        <taxon>Amphimedon</taxon>
    </lineage>
</organism>
<dbReference type="AlphaFoldDB" id="A0A1X7SFI5"/>
<sequence>MILKLSLLILLFCVEEINEGKRVRGWIPRLCVLKENSTQLNKVSLPSSSSGKKDEDKAIEKEAKTKTGSKDMEQSAAPRRRKDKNK</sequence>
<dbReference type="OrthoDB" id="331948at2759"/>
<name>A0A1X7SFI5_AMPQE</name>
<evidence type="ECO:0000256" key="2">
    <source>
        <dbReference type="SAM" id="SignalP"/>
    </source>
</evidence>
<evidence type="ECO:0008006" key="4">
    <source>
        <dbReference type="Google" id="ProtNLM"/>
    </source>
</evidence>
<feature type="signal peptide" evidence="2">
    <location>
        <begin position="1"/>
        <end position="20"/>
    </location>
</feature>
<protein>
    <recommendedName>
        <fullName evidence="4">Secreted protein</fullName>
    </recommendedName>
</protein>
<proteinExistence type="predicted"/>
<reference evidence="3" key="1">
    <citation type="submission" date="2017-05" db="UniProtKB">
        <authorList>
            <consortium name="EnsemblMetazoa"/>
        </authorList>
    </citation>
    <scope>IDENTIFICATION</scope>
</reference>
<dbReference type="InParanoid" id="A0A1X7SFI5"/>
<feature type="compositionally biased region" description="Basic and acidic residues" evidence="1">
    <location>
        <begin position="51"/>
        <end position="73"/>
    </location>
</feature>
<accession>A0A1X7SFI5</accession>
<dbReference type="EnsemblMetazoa" id="Aqu2.1.00830_001">
    <property type="protein sequence ID" value="Aqu2.1.00830_001"/>
    <property type="gene ID" value="Aqu2.1.00830"/>
</dbReference>
<feature type="chain" id="PRO_5013163485" description="Secreted protein" evidence="2">
    <location>
        <begin position="21"/>
        <end position="86"/>
    </location>
</feature>
<evidence type="ECO:0000256" key="1">
    <source>
        <dbReference type="SAM" id="MobiDB-lite"/>
    </source>
</evidence>
<evidence type="ECO:0000313" key="3">
    <source>
        <dbReference type="EnsemblMetazoa" id="Aqu2.1.00830_001"/>
    </source>
</evidence>